<dbReference type="Proteomes" id="UP000007015">
    <property type="component" value="Chromosome 10"/>
</dbReference>
<dbReference type="HOGENOM" id="CLU_1672175_0_0_1"/>
<dbReference type="InterPro" id="IPR010811">
    <property type="entry name" value="DUF1409"/>
</dbReference>
<dbReference type="Pfam" id="PF07197">
    <property type="entry name" value="DUF1409"/>
    <property type="match status" value="1"/>
</dbReference>
<sequence>MEPMPPTHTQPPMITSILKSMPMPPASPHRLAASSRQVSSEHTLDYPPRSLAAGNHQDEQPEPEIALILPNMADLFSFDVGKYLDDEEEEIISKATSPPTDALKNQHMEIVDWLNASVDALVKNVGPIRSRVDDIQYQLPDELFNVLTPAAYLESHWL</sequence>
<feature type="domain" description="DUF1409" evidence="2">
    <location>
        <begin position="113"/>
        <end position="157"/>
    </location>
</feature>
<evidence type="ECO:0000313" key="4">
    <source>
        <dbReference type="Proteomes" id="UP000007015"/>
    </source>
</evidence>
<dbReference type="AlphaFoldDB" id="A2Z5Q2"/>
<dbReference type="EMBL" id="CM000135">
    <property type="protein sequence ID" value="EAY77936.1"/>
    <property type="molecule type" value="Genomic_DNA"/>
</dbReference>
<keyword evidence="4" id="KW-1185">Reference proteome</keyword>
<accession>A2Z5Q2</accession>
<reference evidence="3 4" key="1">
    <citation type="journal article" date="2005" name="PLoS Biol.">
        <title>The genomes of Oryza sativa: a history of duplications.</title>
        <authorList>
            <person name="Yu J."/>
            <person name="Wang J."/>
            <person name="Lin W."/>
            <person name="Li S."/>
            <person name="Li H."/>
            <person name="Zhou J."/>
            <person name="Ni P."/>
            <person name="Dong W."/>
            <person name="Hu S."/>
            <person name="Zeng C."/>
            <person name="Zhang J."/>
            <person name="Zhang Y."/>
            <person name="Li R."/>
            <person name="Xu Z."/>
            <person name="Li S."/>
            <person name="Li X."/>
            <person name="Zheng H."/>
            <person name="Cong L."/>
            <person name="Lin L."/>
            <person name="Yin J."/>
            <person name="Geng J."/>
            <person name="Li G."/>
            <person name="Shi J."/>
            <person name="Liu J."/>
            <person name="Lv H."/>
            <person name="Li J."/>
            <person name="Wang J."/>
            <person name="Deng Y."/>
            <person name="Ran L."/>
            <person name="Shi X."/>
            <person name="Wang X."/>
            <person name="Wu Q."/>
            <person name="Li C."/>
            <person name="Ren X."/>
            <person name="Wang J."/>
            <person name="Wang X."/>
            <person name="Li D."/>
            <person name="Liu D."/>
            <person name="Zhang X."/>
            <person name="Ji Z."/>
            <person name="Zhao W."/>
            <person name="Sun Y."/>
            <person name="Zhang Z."/>
            <person name="Bao J."/>
            <person name="Han Y."/>
            <person name="Dong L."/>
            <person name="Ji J."/>
            <person name="Chen P."/>
            <person name="Wu S."/>
            <person name="Liu J."/>
            <person name="Xiao Y."/>
            <person name="Bu D."/>
            <person name="Tan J."/>
            <person name="Yang L."/>
            <person name="Ye C."/>
            <person name="Zhang J."/>
            <person name="Xu J."/>
            <person name="Zhou Y."/>
            <person name="Yu Y."/>
            <person name="Zhang B."/>
            <person name="Zhuang S."/>
            <person name="Wei H."/>
            <person name="Liu B."/>
            <person name="Lei M."/>
            <person name="Yu H."/>
            <person name="Li Y."/>
            <person name="Xu H."/>
            <person name="Wei S."/>
            <person name="He X."/>
            <person name="Fang L."/>
            <person name="Zhang Z."/>
            <person name="Zhang Y."/>
            <person name="Huang X."/>
            <person name="Su Z."/>
            <person name="Tong W."/>
            <person name="Li J."/>
            <person name="Tong Z."/>
            <person name="Li S."/>
            <person name="Ye J."/>
            <person name="Wang L."/>
            <person name="Fang L."/>
            <person name="Lei T."/>
            <person name="Chen C."/>
            <person name="Chen H."/>
            <person name="Xu Z."/>
            <person name="Li H."/>
            <person name="Huang H."/>
            <person name="Zhang F."/>
            <person name="Xu H."/>
            <person name="Li N."/>
            <person name="Zhao C."/>
            <person name="Li S."/>
            <person name="Dong L."/>
            <person name="Huang Y."/>
            <person name="Li L."/>
            <person name="Xi Y."/>
            <person name="Qi Q."/>
            <person name="Li W."/>
            <person name="Zhang B."/>
            <person name="Hu W."/>
            <person name="Zhang Y."/>
            <person name="Tian X."/>
            <person name="Jiao Y."/>
            <person name="Liang X."/>
            <person name="Jin J."/>
            <person name="Gao L."/>
            <person name="Zheng W."/>
            <person name="Hao B."/>
            <person name="Liu S."/>
            <person name="Wang W."/>
            <person name="Yuan L."/>
            <person name="Cao M."/>
            <person name="McDermott J."/>
            <person name="Samudrala R."/>
            <person name="Wang J."/>
            <person name="Wong G.K."/>
            <person name="Yang H."/>
        </authorList>
    </citation>
    <scope>NUCLEOTIDE SEQUENCE [LARGE SCALE GENOMIC DNA]</scope>
    <source>
        <strain evidence="4">cv. 93-11</strain>
    </source>
</reference>
<protein>
    <recommendedName>
        <fullName evidence="2">DUF1409 domain-containing protein</fullName>
    </recommendedName>
</protein>
<evidence type="ECO:0000259" key="2">
    <source>
        <dbReference type="Pfam" id="PF07197"/>
    </source>
</evidence>
<dbReference type="Gramene" id="BGIOSGA032655-TA">
    <property type="protein sequence ID" value="BGIOSGA032655-PA"/>
    <property type="gene ID" value="BGIOSGA032655"/>
</dbReference>
<organism evidence="3 4">
    <name type="scientific">Oryza sativa subsp. indica</name>
    <name type="common">Rice</name>
    <dbReference type="NCBI Taxonomy" id="39946"/>
    <lineage>
        <taxon>Eukaryota</taxon>
        <taxon>Viridiplantae</taxon>
        <taxon>Streptophyta</taxon>
        <taxon>Embryophyta</taxon>
        <taxon>Tracheophyta</taxon>
        <taxon>Spermatophyta</taxon>
        <taxon>Magnoliopsida</taxon>
        <taxon>Liliopsida</taxon>
        <taxon>Poales</taxon>
        <taxon>Poaceae</taxon>
        <taxon>BOP clade</taxon>
        <taxon>Oryzoideae</taxon>
        <taxon>Oryzeae</taxon>
        <taxon>Oryzinae</taxon>
        <taxon>Oryza</taxon>
        <taxon>Oryza sativa</taxon>
    </lineage>
</organism>
<feature type="region of interest" description="Disordered" evidence="1">
    <location>
        <begin position="1"/>
        <end position="61"/>
    </location>
</feature>
<proteinExistence type="predicted"/>
<gene>
    <name evidence="3" type="ORF">OsI_32978</name>
</gene>
<evidence type="ECO:0000256" key="1">
    <source>
        <dbReference type="SAM" id="MobiDB-lite"/>
    </source>
</evidence>
<name>A2Z5Q2_ORYSI</name>
<evidence type="ECO:0000313" key="3">
    <source>
        <dbReference type="EMBL" id="EAY77936.1"/>
    </source>
</evidence>